<evidence type="ECO:0000313" key="2">
    <source>
        <dbReference type="EMBL" id="RKE56330.1"/>
    </source>
</evidence>
<protein>
    <submittedName>
        <fullName evidence="2">Uncharacterized protein</fullName>
    </submittedName>
</protein>
<proteinExistence type="predicted"/>
<dbReference type="Proteomes" id="UP000286246">
    <property type="component" value="Unassembled WGS sequence"/>
</dbReference>
<dbReference type="OrthoDB" id="637901at2"/>
<keyword evidence="1" id="KW-0472">Membrane</keyword>
<dbReference type="AlphaFoldDB" id="A0A420BI06"/>
<keyword evidence="1" id="KW-1133">Transmembrane helix</keyword>
<keyword evidence="3" id="KW-1185">Reference proteome</keyword>
<dbReference type="EMBL" id="RAPY01000001">
    <property type="protein sequence ID" value="RKE56330.1"/>
    <property type="molecule type" value="Genomic_DNA"/>
</dbReference>
<gene>
    <name evidence="2" type="ORF">DFQ12_1187</name>
</gene>
<reference evidence="2 3" key="1">
    <citation type="submission" date="2018-09" db="EMBL/GenBank/DDBJ databases">
        <title>Genomic Encyclopedia of Type Strains, Phase III (KMG-III): the genomes of soil and plant-associated and newly described type strains.</title>
        <authorList>
            <person name="Whitman W."/>
        </authorList>
    </citation>
    <scope>NUCLEOTIDE SEQUENCE [LARGE SCALE GENOMIC DNA]</scope>
    <source>
        <strain evidence="2 3">CECT 7938</strain>
    </source>
</reference>
<feature type="transmembrane region" description="Helical" evidence="1">
    <location>
        <begin position="6"/>
        <end position="26"/>
    </location>
</feature>
<dbReference type="RefSeq" id="WP_120258014.1">
    <property type="nucleotide sequence ID" value="NZ_RAPY01000001.1"/>
</dbReference>
<sequence length="427" mass="48783">MIKKGIIWTLGIIIGLVIIGWGIYIIRQQQSYKSVVHKKSKALLTISLDDILLNQFFDKWQTAPKGGQDFAKKLTKLKDNGIDIKANVFLFSLEDTTKNFYAFFDLKDEKQFLTFLKEGLEVDSIENNVAPGVNYAYQDTNKIAFVWKGNTLLVGLGFNLNKKKDEMIQLIQSDTERVSIESFINHPSELTRKSLRYSDISSKNFIEFDLKGSRIEIAGELQSDTWNFPQEYLVRELVNENYISKGWINFPNEQLKIALKDMLVDLPISADSIMAHANGNYVDIEVLKNQVVQTDTIINYAVNDNFETVEEKTAYESKVPNVRFGIRGDESLPKFLPSKLFYQWFQKNDGQFNILSTASTIDKMQAKYTKTNSLSHVAIHLVDWPNVLKVTPILMLKAIASDMDLTLKVAGTKQLVFQGTIRDYSHE</sequence>
<accession>A0A420BI06</accession>
<organism evidence="2 3">
    <name type="scientific">Sphingobacterium detergens</name>
    <dbReference type="NCBI Taxonomy" id="1145106"/>
    <lineage>
        <taxon>Bacteria</taxon>
        <taxon>Pseudomonadati</taxon>
        <taxon>Bacteroidota</taxon>
        <taxon>Sphingobacteriia</taxon>
        <taxon>Sphingobacteriales</taxon>
        <taxon>Sphingobacteriaceae</taxon>
        <taxon>Sphingobacterium</taxon>
    </lineage>
</organism>
<comment type="caution">
    <text evidence="2">The sequence shown here is derived from an EMBL/GenBank/DDBJ whole genome shotgun (WGS) entry which is preliminary data.</text>
</comment>
<name>A0A420BI06_SPHD1</name>
<keyword evidence="1" id="KW-0812">Transmembrane</keyword>
<evidence type="ECO:0000313" key="3">
    <source>
        <dbReference type="Proteomes" id="UP000286246"/>
    </source>
</evidence>
<evidence type="ECO:0000256" key="1">
    <source>
        <dbReference type="SAM" id="Phobius"/>
    </source>
</evidence>